<proteinExistence type="predicted"/>
<dbReference type="AlphaFoldDB" id="A0A075TZJ5"/>
<dbReference type="InterPro" id="IPR050361">
    <property type="entry name" value="MPP/UQCRC_Complex"/>
</dbReference>
<dbReference type="InterPro" id="IPR007863">
    <property type="entry name" value="Peptidase_M16_C"/>
</dbReference>
<dbReference type="KEGG" id="wct:WS74_0799"/>
<dbReference type="GO" id="GO:0008237">
    <property type="term" value="F:metallopeptidase activity"/>
    <property type="evidence" value="ECO:0007669"/>
    <property type="project" value="UniProtKB-KW"/>
</dbReference>
<keyword evidence="2" id="KW-0645">Protease</keyword>
<dbReference type="GO" id="GO:0006508">
    <property type="term" value="P:proteolysis"/>
    <property type="evidence" value="ECO:0007669"/>
    <property type="project" value="UniProtKB-KW"/>
</dbReference>
<dbReference type="STRING" id="759620.WS105_0860"/>
<keyword evidence="3" id="KW-1185">Reference proteome</keyword>
<evidence type="ECO:0000259" key="1">
    <source>
        <dbReference type="Pfam" id="PF05193"/>
    </source>
</evidence>
<accession>A0A075TZJ5</accession>
<dbReference type="Proteomes" id="UP000029079">
    <property type="component" value="Chromosome"/>
</dbReference>
<dbReference type="OrthoDB" id="9762085at2"/>
<organism evidence="2 3">
    <name type="scientific">Weissella ceti</name>
    <dbReference type="NCBI Taxonomy" id="759620"/>
    <lineage>
        <taxon>Bacteria</taxon>
        <taxon>Bacillati</taxon>
        <taxon>Bacillota</taxon>
        <taxon>Bacilli</taxon>
        <taxon>Lactobacillales</taxon>
        <taxon>Lactobacillaceae</taxon>
        <taxon>Weissella</taxon>
    </lineage>
</organism>
<dbReference type="PANTHER" id="PTHR11851:SF186">
    <property type="entry name" value="INACTIVE METALLOPROTEASE YMFF-RELATED"/>
    <property type="match status" value="1"/>
</dbReference>
<dbReference type="PANTHER" id="PTHR11851">
    <property type="entry name" value="METALLOPROTEASE"/>
    <property type="match status" value="1"/>
</dbReference>
<dbReference type="Pfam" id="PF05193">
    <property type="entry name" value="Peptidase_M16_C"/>
    <property type="match status" value="1"/>
</dbReference>
<keyword evidence="2" id="KW-0482">Metalloprotease</keyword>
<evidence type="ECO:0000313" key="3">
    <source>
        <dbReference type="Proteomes" id="UP000029079"/>
    </source>
</evidence>
<keyword evidence="2" id="KW-0378">Hydrolase</keyword>
<sequence>MVKTISLAQDVYLHIIPTTQFATTRIEVNFSEPLNQERMGDRILIANMLENSAKKYPSQTDLARKLSEMYGAAFGVETVKNGQVHTLRVRLNLVHDVFTEPQKTLLPEGFAFLADMLNEPLGTDAEGFDQTIFNRQQDNILDELAGLEDDRPYVARRNALDMYYDDQAMALPAYGSSELVESSTGLRAWQTWADSLAHNRVDIIVLGDVQEEDLKQACDLLGLTDRDCAVSPYYEQATPENAKTAMVTTDANQTQIVQIYQLNVSDEERFSAYAFDDIFGGVAVSRLFNQVREVQGLAYTVSSDFNYYNRTVTVTAGVDQHRLAEAKDAIMAELTRLQEELVSEDELATIKKLMLTSYLTGLDSQSQLTDRAFDQTLSNRHLTQVEWREKLDRVTVEDVRQAARKMTLAVDYTAIGASHESSEEI</sequence>
<feature type="domain" description="Peptidase M16 C-terminal" evidence="1">
    <location>
        <begin position="199"/>
        <end position="353"/>
    </location>
</feature>
<dbReference type="KEGG" id="wci:WS105_0860"/>
<dbReference type="KEGG" id="wce:WS08_0796"/>
<dbReference type="EMBL" id="CP009223">
    <property type="protein sequence ID" value="AIM63051.1"/>
    <property type="molecule type" value="Genomic_DNA"/>
</dbReference>
<dbReference type="Gene3D" id="3.30.830.10">
    <property type="entry name" value="Metalloenzyme, LuxS/M16 peptidase-like"/>
    <property type="match status" value="2"/>
</dbReference>
<protein>
    <submittedName>
        <fullName evidence="2">Putative metalloprotease</fullName>
    </submittedName>
</protein>
<reference evidence="3" key="2">
    <citation type="submission" date="2014-08" db="EMBL/GenBank/DDBJ databases">
        <title>Complete genome of Weissella ceti strain WS74 isolated from diseased rainbow trout in Brazil.</title>
        <authorList>
            <person name="Figueiredo H.C.P."/>
            <person name="Leal C.A.G."/>
            <person name="Pereira F.L."/>
            <person name="Soares S.C."/>
            <person name="Dorella F.A."/>
            <person name="Carvalho A.F."/>
            <person name="Azevedo V.A.C."/>
        </authorList>
    </citation>
    <scope>NUCLEOTIDE SEQUENCE [LARGE SCALE GENOMIC DNA]</scope>
    <source>
        <strain evidence="3">WS74</strain>
    </source>
</reference>
<dbReference type="InterPro" id="IPR011249">
    <property type="entry name" value="Metalloenz_LuxS/M16"/>
</dbReference>
<dbReference type="GO" id="GO:0046872">
    <property type="term" value="F:metal ion binding"/>
    <property type="evidence" value="ECO:0007669"/>
    <property type="project" value="InterPro"/>
</dbReference>
<dbReference type="SUPFAM" id="SSF63411">
    <property type="entry name" value="LuxS/MPP-like metallohydrolase"/>
    <property type="match status" value="2"/>
</dbReference>
<name>A0A075TZJ5_9LACO</name>
<evidence type="ECO:0000313" key="2">
    <source>
        <dbReference type="EMBL" id="AIM63051.1"/>
    </source>
</evidence>
<gene>
    <name evidence="2" type="ORF">WS74_0799</name>
</gene>
<dbReference type="NCBIfam" id="NF047422">
    <property type="entry name" value="YfmF_fam"/>
    <property type="match status" value="1"/>
</dbReference>
<dbReference type="PATRIC" id="fig|759620.7.peg.821"/>
<reference evidence="2 3" key="1">
    <citation type="journal article" date="2014" name="Genome Announc.">
        <title>Complete Genome Sequences of Fish Pathogenic Weissella ceti Strains WS74 and WS105.</title>
        <authorList>
            <person name="Figueiredo H.C."/>
            <person name="Leal C.A."/>
            <person name="Dorella F.A."/>
            <person name="Carvalho A.F."/>
            <person name="Soares S.C."/>
            <person name="Pereira F.L."/>
            <person name="Azevedo V.A."/>
        </authorList>
    </citation>
    <scope>NUCLEOTIDE SEQUENCE [LARGE SCALE GENOMIC DNA]</scope>
    <source>
        <strain evidence="2 3">WS74</strain>
    </source>
</reference>
<dbReference type="RefSeq" id="WP_009496370.1">
    <property type="nucleotide sequence ID" value="NZ_CP009223.1"/>
</dbReference>